<name>A0ABQ2EPL1_9DEIO</name>
<evidence type="ECO:0008006" key="4">
    <source>
        <dbReference type="Google" id="ProtNLM"/>
    </source>
</evidence>
<reference evidence="3" key="1">
    <citation type="journal article" date="2019" name="Int. J. Syst. Evol. Microbiol.">
        <title>The Global Catalogue of Microorganisms (GCM) 10K type strain sequencing project: providing services to taxonomists for standard genome sequencing and annotation.</title>
        <authorList>
            <consortium name="The Broad Institute Genomics Platform"/>
            <consortium name="The Broad Institute Genome Sequencing Center for Infectious Disease"/>
            <person name="Wu L."/>
            <person name="Ma J."/>
        </authorList>
    </citation>
    <scope>NUCLEOTIDE SEQUENCE [LARGE SCALE GENOMIC DNA]</scope>
    <source>
        <strain evidence="3">JCM 30331</strain>
    </source>
</reference>
<protein>
    <recommendedName>
        <fullName evidence="4">DUF4402 domain-containing protein</fullName>
    </recommendedName>
</protein>
<feature type="chain" id="PRO_5046808138" description="DUF4402 domain-containing protein" evidence="1">
    <location>
        <begin position="22"/>
        <end position="194"/>
    </location>
</feature>
<keyword evidence="1" id="KW-0732">Signal</keyword>
<dbReference type="EMBL" id="BMPP01000003">
    <property type="protein sequence ID" value="GGK19316.1"/>
    <property type="molecule type" value="Genomic_DNA"/>
</dbReference>
<sequence length="194" mass="19439">MRKLNAFAAAFVLGAFGFAGAQTTTGTASGDTTSTADGTLTVTNSGVDTLTVSGGFVGANLNFANTASPAGALTTVYAYSNTFVDAGSASLTYSTQKESVAGPRQIVVSWAFDSGRTAMPANVALKLTPSNVNAGTGTTLTFDSTTTKFSNVALISGIAKYTNSATATVGYSVQATSGFDSFGGTLTYTIGTGF</sequence>
<dbReference type="RefSeq" id="WP_189005265.1">
    <property type="nucleotide sequence ID" value="NZ_BMPP01000003.1"/>
</dbReference>
<evidence type="ECO:0000313" key="2">
    <source>
        <dbReference type="EMBL" id="GGK19316.1"/>
    </source>
</evidence>
<gene>
    <name evidence="2" type="ORF">GCM10008955_10940</name>
</gene>
<dbReference type="Proteomes" id="UP000647587">
    <property type="component" value="Unassembled WGS sequence"/>
</dbReference>
<comment type="caution">
    <text evidence="2">The sequence shown here is derived from an EMBL/GenBank/DDBJ whole genome shotgun (WGS) entry which is preliminary data.</text>
</comment>
<evidence type="ECO:0000256" key="1">
    <source>
        <dbReference type="SAM" id="SignalP"/>
    </source>
</evidence>
<proteinExistence type="predicted"/>
<accession>A0ABQ2EPL1</accession>
<feature type="signal peptide" evidence="1">
    <location>
        <begin position="1"/>
        <end position="21"/>
    </location>
</feature>
<keyword evidence="3" id="KW-1185">Reference proteome</keyword>
<evidence type="ECO:0000313" key="3">
    <source>
        <dbReference type="Proteomes" id="UP000647587"/>
    </source>
</evidence>
<organism evidence="2 3">
    <name type="scientific">Deinococcus malanensis</name>
    <dbReference type="NCBI Taxonomy" id="1706855"/>
    <lineage>
        <taxon>Bacteria</taxon>
        <taxon>Thermotogati</taxon>
        <taxon>Deinococcota</taxon>
        <taxon>Deinococci</taxon>
        <taxon>Deinococcales</taxon>
        <taxon>Deinococcaceae</taxon>
        <taxon>Deinococcus</taxon>
    </lineage>
</organism>